<proteinExistence type="predicted"/>
<gene>
    <name evidence="2" type="ORF">PtrM4_123990</name>
</gene>
<feature type="compositionally biased region" description="Polar residues" evidence="1">
    <location>
        <begin position="37"/>
        <end position="57"/>
    </location>
</feature>
<sequence>MPFSTKRIIRKELATSTGIKNAALMRNRYLLRRSNPSSAADSCWEGQSDTNSFSDTYSDPDTEADTDINIELSTGEDAGFTSEQELDADLDSEAEEILKDIAQLRAEGPAKPNHTPHTIKLWKREGDFWERYCSKIMKKTKRSPEEQLRACDPEAFKAYLRWRKKNSRVKKESSMRSYWKRLSMCYMDLTRHTMDADVLTDVCNWIPSLMLDKSEKEKHQTPQQSIDRHD</sequence>
<dbReference type="EMBL" id="NQIK02000007">
    <property type="protein sequence ID" value="KAF7567786.1"/>
    <property type="molecule type" value="Genomic_DNA"/>
</dbReference>
<protein>
    <submittedName>
        <fullName evidence="2">Uncharacterized protein</fullName>
    </submittedName>
</protein>
<dbReference type="RefSeq" id="XP_065960614.1">
    <property type="nucleotide sequence ID" value="XM_066108622.1"/>
</dbReference>
<evidence type="ECO:0000313" key="3">
    <source>
        <dbReference type="Proteomes" id="UP000245464"/>
    </source>
</evidence>
<evidence type="ECO:0000313" key="2">
    <source>
        <dbReference type="EMBL" id="KAF7567786.1"/>
    </source>
</evidence>
<dbReference type="KEGG" id="ptrr:6348017"/>
<feature type="region of interest" description="Disordered" evidence="1">
    <location>
        <begin position="37"/>
        <end position="64"/>
    </location>
</feature>
<dbReference type="AlphaFoldDB" id="A0A834VKL2"/>
<dbReference type="Proteomes" id="UP000245464">
    <property type="component" value="Chromosome 7"/>
</dbReference>
<comment type="caution">
    <text evidence="2">The sequence shown here is derived from an EMBL/GenBank/DDBJ whole genome shotgun (WGS) entry which is preliminary data.</text>
</comment>
<evidence type="ECO:0000256" key="1">
    <source>
        <dbReference type="SAM" id="MobiDB-lite"/>
    </source>
</evidence>
<dbReference type="GeneID" id="6348017"/>
<name>A0A834VKL2_9PLEO</name>
<organism evidence="2 3">
    <name type="scientific">Pyrenophora tritici-repentis</name>
    <dbReference type="NCBI Taxonomy" id="45151"/>
    <lineage>
        <taxon>Eukaryota</taxon>
        <taxon>Fungi</taxon>
        <taxon>Dikarya</taxon>
        <taxon>Ascomycota</taxon>
        <taxon>Pezizomycotina</taxon>
        <taxon>Dothideomycetes</taxon>
        <taxon>Pleosporomycetidae</taxon>
        <taxon>Pleosporales</taxon>
        <taxon>Pleosporineae</taxon>
        <taxon>Pleosporaceae</taxon>
        <taxon>Pyrenophora</taxon>
    </lineage>
</organism>
<accession>A0A834VKL2</accession>
<reference evidence="2 3" key="1">
    <citation type="journal article" date="2018" name="BMC Genomics">
        <title>Comparative genomics of the wheat fungal pathogen Pyrenophora tritici-repentis reveals chromosomal variations and genome plasticity.</title>
        <authorList>
            <person name="Moolhuijzen P."/>
            <person name="See P.T."/>
            <person name="Hane J.K."/>
            <person name="Shi G."/>
            <person name="Liu Z."/>
            <person name="Oliver R.P."/>
            <person name="Moffat C.S."/>
        </authorList>
    </citation>
    <scope>NUCLEOTIDE SEQUENCE [LARGE SCALE GENOMIC DNA]</scope>
    <source>
        <strain evidence="2">M4</strain>
    </source>
</reference>